<evidence type="ECO:0008006" key="3">
    <source>
        <dbReference type="Google" id="ProtNLM"/>
    </source>
</evidence>
<sequence length="521" mass="55541">MSSGSAAGAVATERAVSDVDAWWREVGNAALVGTARRPVPPLPDLGPAGVRPRAEGAPREEALLDAAALGSAALRAGRLLDRAEAPEAAADDRRPVAPRRAVQLLELVLTQPPAGAAQRTGLLVHWLRAADDAARRVPHALLPTLLELATGNRELRRPTAAVVDERGRWLAGLRPDWSWVAEAAAGAEAHTASRVSEAVPQSDDWARLPSADRVGVLAAVRAHHPAEGRTLVASTWDTDSARDRRAHLDALRIGLGPDDEALLETALDDRAGTVREAAAELLDALPTSARAARMAQRLRPLVRRTGLLGRGLEVLLPDEPDAAGVRDGLGKPPPRRSARGWWLEQICAGAPLEVWAELTGAAPAVAVGRLTDAQATDVLAGIRRAVLARRQLDWATVLLERGWDPALVPLLPRELRERAVLARVDATSSKPHHAASVIAAVEAPWSPDFSVALVSRLRAAQLGSAIVVATMPHLLAGLHPAALDPLERWLESTGADQTLTTNLRNLLQFHSVKRSITEAFR</sequence>
<dbReference type="InterPro" id="IPR043746">
    <property type="entry name" value="DUF5691"/>
</dbReference>
<reference evidence="1 2" key="1">
    <citation type="journal article" date="2019" name="Int. J. Syst. Evol. Microbiol.">
        <title>The Global Catalogue of Microorganisms (GCM) 10K type strain sequencing project: providing services to taxonomists for standard genome sequencing and annotation.</title>
        <authorList>
            <consortium name="The Broad Institute Genomics Platform"/>
            <consortium name="The Broad Institute Genome Sequencing Center for Infectious Disease"/>
            <person name="Wu L."/>
            <person name="Ma J."/>
        </authorList>
    </citation>
    <scope>NUCLEOTIDE SEQUENCE [LARGE SCALE GENOMIC DNA]</scope>
    <source>
        <strain evidence="1 2">JCM 15628</strain>
    </source>
</reference>
<dbReference type="Pfam" id="PF18944">
    <property type="entry name" value="DUF5691"/>
    <property type="match status" value="1"/>
</dbReference>
<keyword evidence="2" id="KW-1185">Reference proteome</keyword>
<name>A0ABN2RXY6_9MICO</name>
<evidence type="ECO:0000313" key="1">
    <source>
        <dbReference type="EMBL" id="GAA1976659.1"/>
    </source>
</evidence>
<accession>A0ABN2RXY6</accession>
<gene>
    <name evidence="1" type="ORF">GCM10009817_16190</name>
</gene>
<proteinExistence type="predicted"/>
<organism evidence="1 2">
    <name type="scientific">Terrabacter lapilli</name>
    <dbReference type="NCBI Taxonomy" id="436231"/>
    <lineage>
        <taxon>Bacteria</taxon>
        <taxon>Bacillati</taxon>
        <taxon>Actinomycetota</taxon>
        <taxon>Actinomycetes</taxon>
        <taxon>Micrococcales</taxon>
        <taxon>Intrasporangiaceae</taxon>
        <taxon>Terrabacter</taxon>
    </lineage>
</organism>
<dbReference type="EMBL" id="BAAAPU010000007">
    <property type="protein sequence ID" value="GAA1976659.1"/>
    <property type="molecule type" value="Genomic_DNA"/>
</dbReference>
<comment type="caution">
    <text evidence="1">The sequence shown here is derived from an EMBL/GenBank/DDBJ whole genome shotgun (WGS) entry which is preliminary data.</text>
</comment>
<protein>
    <recommendedName>
        <fullName evidence="3">HEAT repeat protein</fullName>
    </recommendedName>
</protein>
<dbReference type="Proteomes" id="UP001500013">
    <property type="component" value="Unassembled WGS sequence"/>
</dbReference>
<evidence type="ECO:0000313" key="2">
    <source>
        <dbReference type="Proteomes" id="UP001500013"/>
    </source>
</evidence>